<evidence type="ECO:0008006" key="4">
    <source>
        <dbReference type="Google" id="ProtNLM"/>
    </source>
</evidence>
<proteinExistence type="predicted"/>
<dbReference type="Gene3D" id="3.40.50.1010">
    <property type="entry name" value="5'-nuclease"/>
    <property type="match status" value="1"/>
</dbReference>
<dbReference type="PANTHER" id="PTHR42646">
    <property type="entry name" value="FLAP ENDONUCLEASE XNI"/>
    <property type="match status" value="1"/>
</dbReference>
<feature type="region of interest" description="Disordered" evidence="1">
    <location>
        <begin position="19"/>
        <end position="60"/>
    </location>
</feature>
<dbReference type="GO" id="GO:0017108">
    <property type="term" value="F:5'-flap endonuclease activity"/>
    <property type="evidence" value="ECO:0007669"/>
    <property type="project" value="InterPro"/>
</dbReference>
<accession>A0AAW1Q347</accession>
<evidence type="ECO:0000313" key="3">
    <source>
        <dbReference type="Proteomes" id="UP001489004"/>
    </source>
</evidence>
<gene>
    <name evidence="2" type="ORF">WJX72_000500</name>
</gene>
<reference evidence="2 3" key="1">
    <citation type="journal article" date="2024" name="Nat. Commun.">
        <title>Phylogenomics reveals the evolutionary origins of lichenization in chlorophyte algae.</title>
        <authorList>
            <person name="Puginier C."/>
            <person name="Libourel C."/>
            <person name="Otte J."/>
            <person name="Skaloud P."/>
            <person name="Haon M."/>
            <person name="Grisel S."/>
            <person name="Petersen M."/>
            <person name="Berrin J.G."/>
            <person name="Delaux P.M."/>
            <person name="Dal Grande F."/>
            <person name="Keller J."/>
        </authorList>
    </citation>
    <scope>NUCLEOTIDE SEQUENCE [LARGE SCALE GENOMIC DNA]</scope>
    <source>
        <strain evidence="2 3">SAG 2043</strain>
    </source>
</reference>
<dbReference type="PANTHER" id="PTHR42646:SF2">
    <property type="entry name" value="5'-3' EXONUCLEASE FAMILY PROTEIN"/>
    <property type="match status" value="1"/>
</dbReference>
<dbReference type="InterPro" id="IPR038969">
    <property type="entry name" value="FEN"/>
</dbReference>
<evidence type="ECO:0000313" key="2">
    <source>
        <dbReference type="EMBL" id="KAK9815242.1"/>
    </source>
</evidence>
<protein>
    <recommendedName>
        <fullName evidence="4">NYN domain-containing protein</fullName>
    </recommendedName>
</protein>
<keyword evidence="3" id="KW-1185">Reference proteome</keyword>
<dbReference type="GO" id="GO:0033567">
    <property type="term" value="P:DNA replication, Okazaki fragment processing"/>
    <property type="evidence" value="ECO:0007669"/>
    <property type="project" value="InterPro"/>
</dbReference>
<comment type="caution">
    <text evidence="2">The sequence shown here is derived from an EMBL/GenBank/DDBJ whole genome shotgun (WGS) entry which is preliminary data.</text>
</comment>
<dbReference type="Proteomes" id="UP001489004">
    <property type="component" value="Unassembled WGS sequence"/>
</dbReference>
<dbReference type="AlphaFoldDB" id="A0AAW1Q347"/>
<sequence>MALAKPQLAFAVFDTRKADQSLQQASRREELSPEYLRRRKHRRETSSRPGTKSTAPANRNGLQAEATRAGMLPVTANAGLEADDIIGALCASVTQRSDQLGASAGTGRLRVLVVSGDADMQQVLRPHIAWMQPQRLVSPSLPAGFQLLMAADFDAAHGFPPESYPFFLALTGKKEASIGGVGIGASSAQRLPCAGNFTAWCTMAATQGLWSGVVV</sequence>
<organism evidence="2 3">
    <name type="scientific">[Myrmecia] bisecta</name>
    <dbReference type="NCBI Taxonomy" id="41462"/>
    <lineage>
        <taxon>Eukaryota</taxon>
        <taxon>Viridiplantae</taxon>
        <taxon>Chlorophyta</taxon>
        <taxon>core chlorophytes</taxon>
        <taxon>Trebouxiophyceae</taxon>
        <taxon>Trebouxiales</taxon>
        <taxon>Trebouxiaceae</taxon>
        <taxon>Myrmecia</taxon>
    </lineage>
</organism>
<feature type="compositionally biased region" description="Polar residues" evidence="1">
    <location>
        <begin position="49"/>
        <end position="60"/>
    </location>
</feature>
<dbReference type="EMBL" id="JALJOR010000006">
    <property type="protein sequence ID" value="KAK9815242.1"/>
    <property type="molecule type" value="Genomic_DNA"/>
</dbReference>
<dbReference type="SUPFAM" id="SSF88723">
    <property type="entry name" value="PIN domain-like"/>
    <property type="match status" value="1"/>
</dbReference>
<evidence type="ECO:0000256" key="1">
    <source>
        <dbReference type="SAM" id="MobiDB-lite"/>
    </source>
</evidence>
<dbReference type="InterPro" id="IPR029060">
    <property type="entry name" value="PIN-like_dom_sf"/>
</dbReference>
<name>A0AAW1Q347_9CHLO</name>